<dbReference type="EMBL" id="IACM01090611">
    <property type="protein sequence ID" value="LAB31319.1"/>
    <property type="molecule type" value="Transcribed_RNA"/>
</dbReference>
<proteinExistence type="predicted"/>
<keyword evidence="1" id="KW-0812">Transmembrane</keyword>
<dbReference type="AlphaFoldDB" id="A0A2D4MD62"/>
<accession>A0A2D4MD62</accession>
<evidence type="ECO:0000313" key="2">
    <source>
        <dbReference type="EMBL" id="LAB31322.1"/>
    </source>
</evidence>
<sequence>MNSCCTFLEICMWKVALCDQLRVNFLFAGGMRNSSVLLKNCMSHHKMVHTSLPDQKDLVGSADLSLWNGWLNVCKLITCYQVWCPSEWVVYSIIACIDFCYFLPFFSMKSYGLD</sequence>
<keyword evidence="1" id="KW-1133">Transmembrane helix</keyword>
<evidence type="ECO:0000256" key="1">
    <source>
        <dbReference type="SAM" id="Phobius"/>
    </source>
</evidence>
<protein>
    <submittedName>
        <fullName evidence="2">Uncharacterized protein</fullName>
    </submittedName>
</protein>
<name>A0A2D4MD62_9SAUR</name>
<feature type="transmembrane region" description="Helical" evidence="1">
    <location>
        <begin position="88"/>
        <end position="106"/>
    </location>
</feature>
<reference evidence="2" key="2">
    <citation type="submission" date="2017-11" db="EMBL/GenBank/DDBJ databases">
        <title>Coralsnake Venomics: Analyses of Venom Gland Transcriptomes and Proteomes of Six Brazilian Taxa.</title>
        <authorList>
            <person name="Aird S.D."/>
            <person name="Jorge da Silva N."/>
            <person name="Qiu L."/>
            <person name="Villar-Briones A."/>
            <person name="Aparecida-Saddi V."/>
            <person name="Campos-Telles M.P."/>
            <person name="Grau M."/>
            <person name="Mikheyev A.S."/>
        </authorList>
    </citation>
    <scope>NUCLEOTIDE SEQUENCE</scope>
    <source>
        <tissue evidence="2">Venom_gland</tissue>
    </source>
</reference>
<dbReference type="EMBL" id="IACM01090612">
    <property type="protein sequence ID" value="LAB31322.1"/>
    <property type="molecule type" value="Transcribed_RNA"/>
</dbReference>
<organism evidence="2">
    <name type="scientific">Micrurus spixii</name>
    <name type="common">Amazon coral snake</name>
    <dbReference type="NCBI Taxonomy" id="129469"/>
    <lineage>
        <taxon>Eukaryota</taxon>
        <taxon>Metazoa</taxon>
        <taxon>Chordata</taxon>
        <taxon>Craniata</taxon>
        <taxon>Vertebrata</taxon>
        <taxon>Euteleostomi</taxon>
        <taxon>Lepidosauria</taxon>
        <taxon>Squamata</taxon>
        <taxon>Bifurcata</taxon>
        <taxon>Unidentata</taxon>
        <taxon>Episquamata</taxon>
        <taxon>Toxicofera</taxon>
        <taxon>Serpentes</taxon>
        <taxon>Colubroidea</taxon>
        <taxon>Elapidae</taxon>
        <taxon>Elapinae</taxon>
        <taxon>Micrurus</taxon>
    </lineage>
</organism>
<reference evidence="2" key="1">
    <citation type="submission" date="2017-07" db="EMBL/GenBank/DDBJ databases">
        <authorList>
            <person name="Mikheyev A."/>
            <person name="Grau M."/>
        </authorList>
    </citation>
    <scope>NUCLEOTIDE SEQUENCE</scope>
    <source>
        <tissue evidence="2">Venom_gland</tissue>
    </source>
</reference>
<keyword evidence="1" id="KW-0472">Membrane</keyword>